<dbReference type="Pfam" id="PF00082">
    <property type="entry name" value="Peptidase_S8"/>
    <property type="match status" value="1"/>
</dbReference>
<comment type="similarity">
    <text evidence="2 8 9">Belongs to the peptidase S8 family.</text>
</comment>
<dbReference type="Gene3D" id="3.50.30.30">
    <property type="match status" value="1"/>
</dbReference>
<evidence type="ECO:0000256" key="9">
    <source>
        <dbReference type="RuleBase" id="RU003355"/>
    </source>
</evidence>
<dbReference type="EMBL" id="JACXZS010000003">
    <property type="protein sequence ID" value="MBD3941290.1"/>
    <property type="molecule type" value="Genomic_DNA"/>
</dbReference>
<dbReference type="Gene3D" id="3.40.50.200">
    <property type="entry name" value="Peptidase S8/S53 domain"/>
    <property type="match status" value="1"/>
</dbReference>
<keyword evidence="16" id="KW-1185">Reference proteome</keyword>
<sequence>MGRTSLRAAAVVTLAALFTGTASASFGAAPEEVNTPVLTDATDGHYIVLLKESSLATYEGGTNGIQRTKPDTGKQLDAQSANSKAYLAHLKKQQDKVAADAGVTADANYGVVTNGFSAELTAAQANKLAGDKAVLGVFPDEIYHPTATPSTEFLGLGSVDTGAGGVWDAMGGVANAGKGIVVGVVDTGIAPENPSFAGDPLKKKAGQGVPYTVNGDTIVFDKADGGQFTSKITIAQSWDKRAYNTKLIGGQYFSAGAAAAGFDFSYDFLSPRDKAGHGSHTASTAAGNFGVGTTVEGIDFGKISGVAPAAKVAAYKACYDGPDDLVTTDDICAGSDLLSAINQAVEDGVDVINYSIGGGAATSVFSWDDYAFLGAAAAGVFVSVSAGNDGPDASTADHASPWYTTVAASTVPTWEGTVQWDGQQAAGASVSVPFGQSITGPVVYAGDIPLAGADPAEAALCFLGTIDPAQAAGKIVVCDRGSNARVEKSQAVAEAGGTGMVLVNVTPGSLDNDFHSVPTVHLQNTYRAALLDYVQGTANPTVTLVGANVTGVETPTPQIAGFSSRGPILADGSDVIKPDVSAPGVAILAATDNGPKEKPTFGIMSGTSMSSPHVAGLGALYLGVHPKAAPSEIKSALMTTAYDLVDDAGNPVTDPFTQGAGHVDPTRYFNAGLLYQNGIRDWAAYINGALDEEVFNIAPIDPSDLNIASIGIGALAGTQTITRTVTATEAGTYTAQIDVPGVDAVVTPSTFTIAAGATQKFTVTFTTTDAAIGEWTTGSLTWKSATNSVRSPIAVKPVAVDAPESVAGTGADGSVTVEVTPGFTGDLPLSTLGLAKADVIVDGNETTGAETDGTTVKFVQVPAGTDVVRFAINSDNDEAGTDLDLTVYKVKSEGGQRTAVWQSATGSADEAVQLVEPEAGWYEVRSDVYAYTQPFTWNTTVTSVTPDGGLGALTASPDTLGAQQSVKTSYELSWSGLESGSYLGVVRYGNSDVRTVVSVDVP</sequence>
<evidence type="ECO:0000259" key="14">
    <source>
        <dbReference type="Pfam" id="PF17766"/>
    </source>
</evidence>
<feature type="domain" description="Peptidase S8/S53" evidence="11">
    <location>
        <begin position="177"/>
        <end position="661"/>
    </location>
</feature>
<protein>
    <submittedName>
        <fullName evidence="15">S8 family serine peptidase</fullName>
    </submittedName>
</protein>
<dbReference type="Gene3D" id="2.60.40.2310">
    <property type="match status" value="1"/>
</dbReference>
<keyword evidence="5 8" id="KW-0378">Hydrolase</keyword>
<dbReference type="Gene3D" id="3.30.70.80">
    <property type="entry name" value="Peptidase S8 propeptide/proteinase inhibitor I9"/>
    <property type="match status" value="1"/>
</dbReference>
<dbReference type="CDD" id="cd04852">
    <property type="entry name" value="Peptidases_S8_3"/>
    <property type="match status" value="1"/>
</dbReference>
<evidence type="ECO:0000313" key="16">
    <source>
        <dbReference type="Proteomes" id="UP000598426"/>
    </source>
</evidence>
<dbReference type="PRINTS" id="PR00723">
    <property type="entry name" value="SUBTILISIN"/>
</dbReference>
<evidence type="ECO:0000259" key="12">
    <source>
        <dbReference type="Pfam" id="PF02225"/>
    </source>
</evidence>
<feature type="signal peptide" evidence="10">
    <location>
        <begin position="1"/>
        <end position="24"/>
    </location>
</feature>
<dbReference type="InterPro" id="IPR045051">
    <property type="entry name" value="SBT"/>
</dbReference>
<dbReference type="InterPro" id="IPR023828">
    <property type="entry name" value="Peptidase_S8_Ser-AS"/>
</dbReference>
<dbReference type="InterPro" id="IPR015500">
    <property type="entry name" value="Peptidase_S8_subtilisin-rel"/>
</dbReference>
<dbReference type="PANTHER" id="PTHR10795">
    <property type="entry name" value="PROPROTEIN CONVERTASE SUBTILISIN/KEXIN"/>
    <property type="match status" value="1"/>
</dbReference>
<reference evidence="15 16" key="1">
    <citation type="submission" date="2020-09" db="EMBL/GenBank/DDBJ databases">
        <title>Isolation and identification of active actinomycetes.</title>
        <authorList>
            <person name="Li X."/>
        </authorList>
    </citation>
    <scope>NUCLEOTIDE SEQUENCE [LARGE SCALE GENOMIC DNA]</scope>
    <source>
        <strain evidence="15 16">NEAU-LLC</strain>
    </source>
</reference>
<feature type="active site" description="Charge relay system" evidence="8">
    <location>
        <position position="608"/>
    </location>
</feature>
<organism evidence="15 16">
    <name type="scientific">Microbacterium helvum</name>
    <dbReference type="NCBI Taxonomy" id="2773713"/>
    <lineage>
        <taxon>Bacteria</taxon>
        <taxon>Bacillati</taxon>
        <taxon>Actinomycetota</taxon>
        <taxon>Actinomycetes</taxon>
        <taxon>Micrococcales</taxon>
        <taxon>Microbacteriaceae</taxon>
        <taxon>Microbacterium</taxon>
    </lineage>
</organism>
<feature type="domain" description="PA" evidence="12">
    <location>
        <begin position="438"/>
        <end position="525"/>
    </location>
</feature>
<dbReference type="Pfam" id="PF02225">
    <property type="entry name" value="PA"/>
    <property type="match status" value="1"/>
</dbReference>
<evidence type="ECO:0000259" key="11">
    <source>
        <dbReference type="Pfam" id="PF00082"/>
    </source>
</evidence>
<comment type="caution">
    <text evidence="15">The sequence shown here is derived from an EMBL/GenBank/DDBJ whole genome shotgun (WGS) entry which is preliminary data.</text>
</comment>
<dbReference type="PROSITE" id="PS51892">
    <property type="entry name" value="SUBTILASE"/>
    <property type="match status" value="1"/>
</dbReference>
<keyword evidence="4 10" id="KW-0732">Signal</keyword>
<feature type="active site" description="Charge relay system" evidence="8">
    <location>
        <position position="277"/>
    </location>
</feature>
<dbReference type="InterPro" id="IPR003137">
    <property type="entry name" value="PA_domain"/>
</dbReference>
<dbReference type="InterPro" id="IPR036852">
    <property type="entry name" value="Peptidase_S8/S53_dom_sf"/>
</dbReference>
<dbReference type="RefSeq" id="WP_191170919.1">
    <property type="nucleotide sequence ID" value="NZ_JACXZS010000003.1"/>
</dbReference>
<feature type="chain" id="PRO_5047524426" evidence="10">
    <location>
        <begin position="25"/>
        <end position="1002"/>
    </location>
</feature>
<dbReference type="InterPro" id="IPR000209">
    <property type="entry name" value="Peptidase_S8/S53_dom"/>
</dbReference>
<evidence type="ECO:0000259" key="13">
    <source>
        <dbReference type="Pfam" id="PF05922"/>
    </source>
</evidence>
<evidence type="ECO:0000256" key="8">
    <source>
        <dbReference type="PROSITE-ProRule" id="PRU01240"/>
    </source>
</evidence>
<proteinExistence type="inferred from homology"/>
<keyword evidence="3 8" id="KW-0645">Protease</keyword>
<accession>A0ABR8NKV3</accession>
<dbReference type="CDD" id="cd02120">
    <property type="entry name" value="PA_subtilisin_like"/>
    <property type="match status" value="1"/>
</dbReference>
<dbReference type="PROSITE" id="PS00138">
    <property type="entry name" value="SUBTILASE_SER"/>
    <property type="match status" value="1"/>
</dbReference>
<evidence type="ECO:0000256" key="1">
    <source>
        <dbReference type="ARBA" id="ARBA00004613"/>
    </source>
</evidence>
<dbReference type="InterPro" id="IPR041469">
    <property type="entry name" value="Subtilisin-like_FN3"/>
</dbReference>
<dbReference type="SUPFAM" id="SSF52743">
    <property type="entry name" value="Subtilisin-like"/>
    <property type="match status" value="1"/>
</dbReference>
<evidence type="ECO:0000256" key="7">
    <source>
        <dbReference type="ARBA" id="ARBA00023180"/>
    </source>
</evidence>
<dbReference type="InterPro" id="IPR034197">
    <property type="entry name" value="Peptidases_S8_3"/>
</dbReference>
<dbReference type="InterPro" id="IPR037045">
    <property type="entry name" value="S8pro/Inhibitor_I9_sf"/>
</dbReference>
<feature type="active site" description="Charge relay system" evidence="8">
    <location>
        <position position="186"/>
    </location>
</feature>
<evidence type="ECO:0000256" key="3">
    <source>
        <dbReference type="ARBA" id="ARBA00022670"/>
    </source>
</evidence>
<dbReference type="Pfam" id="PF05922">
    <property type="entry name" value="Inhibitor_I9"/>
    <property type="match status" value="1"/>
</dbReference>
<evidence type="ECO:0000256" key="6">
    <source>
        <dbReference type="ARBA" id="ARBA00022825"/>
    </source>
</evidence>
<dbReference type="Proteomes" id="UP000598426">
    <property type="component" value="Unassembled WGS sequence"/>
</dbReference>
<dbReference type="InterPro" id="IPR023827">
    <property type="entry name" value="Peptidase_S8_Asp-AS"/>
</dbReference>
<keyword evidence="6 8" id="KW-0720">Serine protease</keyword>
<feature type="domain" description="Subtilisin-like protease fibronectin type-III" evidence="14">
    <location>
        <begin position="704"/>
        <end position="795"/>
    </location>
</feature>
<evidence type="ECO:0000256" key="10">
    <source>
        <dbReference type="SAM" id="SignalP"/>
    </source>
</evidence>
<evidence type="ECO:0000256" key="2">
    <source>
        <dbReference type="ARBA" id="ARBA00011073"/>
    </source>
</evidence>
<name>A0ABR8NKV3_9MICO</name>
<dbReference type="PROSITE" id="PS00136">
    <property type="entry name" value="SUBTILASE_ASP"/>
    <property type="match status" value="1"/>
</dbReference>
<dbReference type="Pfam" id="PF17766">
    <property type="entry name" value="fn3_6"/>
    <property type="match status" value="1"/>
</dbReference>
<evidence type="ECO:0000313" key="15">
    <source>
        <dbReference type="EMBL" id="MBD3941290.1"/>
    </source>
</evidence>
<gene>
    <name evidence="15" type="ORF">IF188_06205</name>
</gene>
<keyword evidence="7" id="KW-0325">Glycoprotein</keyword>
<feature type="domain" description="Inhibitor I9" evidence="13">
    <location>
        <begin position="46"/>
        <end position="144"/>
    </location>
</feature>
<evidence type="ECO:0000256" key="5">
    <source>
        <dbReference type="ARBA" id="ARBA00022801"/>
    </source>
</evidence>
<evidence type="ECO:0000256" key="4">
    <source>
        <dbReference type="ARBA" id="ARBA00022729"/>
    </source>
</evidence>
<comment type="subcellular location">
    <subcellularLocation>
        <location evidence="1">Secreted</location>
    </subcellularLocation>
</comment>
<dbReference type="InterPro" id="IPR010259">
    <property type="entry name" value="S8pro/Inhibitor_I9"/>
</dbReference>